<evidence type="ECO:0000256" key="5">
    <source>
        <dbReference type="ARBA" id="ARBA00022989"/>
    </source>
</evidence>
<keyword evidence="5 7" id="KW-1133">Transmembrane helix</keyword>
<dbReference type="AlphaFoldDB" id="A0A6G6WIK9"/>
<dbReference type="PANTHER" id="PTHR23514">
    <property type="entry name" value="BYPASS OF STOP CODON PROTEIN 6"/>
    <property type="match status" value="1"/>
</dbReference>
<name>A0A6G6WIK9_9ACTN</name>
<evidence type="ECO:0000256" key="2">
    <source>
        <dbReference type="ARBA" id="ARBA00008335"/>
    </source>
</evidence>
<evidence type="ECO:0000256" key="7">
    <source>
        <dbReference type="SAM" id="Phobius"/>
    </source>
</evidence>
<dbReference type="SUPFAM" id="SSF103473">
    <property type="entry name" value="MFS general substrate transporter"/>
    <property type="match status" value="1"/>
</dbReference>
<accession>A0A6G6WIK9</accession>
<evidence type="ECO:0000256" key="3">
    <source>
        <dbReference type="ARBA" id="ARBA00022448"/>
    </source>
</evidence>
<evidence type="ECO:0000259" key="8">
    <source>
        <dbReference type="PROSITE" id="PS50850"/>
    </source>
</evidence>
<protein>
    <submittedName>
        <fullName evidence="9">MFS transporter</fullName>
    </submittedName>
</protein>
<feature type="transmembrane region" description="Helical" evidence="7">
    <location>
        <begin position="259"/>
        <end position="280"/>
    </location>
</feature>
<dbReference type="GO" id="GO:0005886">
    <property type="term" value="C:plasma membrane"/>
    <property type="evidence" value="ECO:0007669"/>
    <property type="project" value="UniProtKB-SubCell"/>
</dbReference>
<dbReference type="RefSeq" id="WP_165237090.1">
    <property type="nucleotide sequence ID" value="NZ_CP049257.1"/>
</dbReference>
<feature type="transmembrane region" description="Helical" evidence="7">
    <location>
        <begin position="99"/>
        <end position="123"/>
    </location>
</feature>
<proteinExistence type="inferred from homology"/>
<dbReference type="InterPro" id="IPR011701">
    <property type="entry name" value="MFS"/>
</dbReference>
<dbReference type="PANTHER" id="PTHR23514:SF3">
    <property type="entry name" value="BYPASS OF STOP CODON PROTEIN 6"/>
    <property type="match status" value="1"/>
</dbReference>
<dbReference type="PROSITE" id="PS50850">
    <property type="entry name" value="MFS"/>
    <property type="match status" value="1"/>
</dbReference>
<evidence type="ECO:0000256" key="4">
    <source>
        <dbReference type="ARBA" id="ARBA00022692"/>
    </source>
</evidence>
<feature type="transmembrane region" description="Helical" evidence="7">
    <location>
        <begin position="75"/>
        <end position="93"/>
    </location>
</feature>
<feature type="domain" description="Major facilitator superfamily (MFS) profile" evidence="8">
    <location>
        <begin position="8"/>
        <end position="372"/>
    </location>
</feature>
<evidence type="ECO:0000256" key="6">
    <source>
        <dbReference type="ARBA" id="ARBA00023136"/>
    </source>
</evidence>
<evidence type="ECO:0000313" key="9">
    <source>
        <dbReference type="EMBL" id="QIG44983.1"/>
    </source>
</evidence>
<keyword evidence="4 7" id="KW-0812">Transmembrane</keyword>
<evidence type="ECO:0000256" key="1">
    <source>
        <dbReference type="ARBA" id="ARBA00004651"/>
    </source>
</evidence>
<keyword evidence="3" id="KW-0813">Transport</keyword>
<reference evidence="9 10" key="1">
    <citation type="submission" date="2020-02" db="EMBL/GenBank/DDBJ databases">
        <title>Full genome sequence of Nocardioides sp. R-3366.</title>
        <authorList>
            <person name="Im W.-T."/>
        </authorList>
    </citation>
    <scope>NUCLEOTIDE SEQUENCE [LARGE SCALE GENOMIC DNA]</scope>
    <source>
        <strain evidence="9 10">R-3366</strain>
    </source>
</reference>
<comment type="similarity">
    <text evidence="2">Belongs to the major facilitator superfamily.</text>
</comment>
<dbReference type="InterPro" id="IPR036259">
    <property type="entry name" value="MFS_trans_sf"/>
</dbReference>
<dbReference type="Gene3D" id="1.20.1250.20">
    <property type="entry name" value="MFS general substrate transporter like domains"/>
    <property type="match status" value="2"/>
</dbReference>
<dbReference type="EMBL" id="CP049257">
    <property type="protein sequence ID" value="QIG44983.1"/>
    <property type="molecule type" value="Genomic_DNA"/>
</dbReference>
<feature type="transmembrane region" description="Helical" evidence="7">
    <location>
        <begin position="325"/>
        <end position="347"/>
    </location>
</feature>
<keyword evidence="6 7" id="KW-0472">Membrane</keyword>
<dbReference type="GO" id="GO:0022857">
    <property type="term" value="F:transmembrane transporter activity"/>
    <property type="evidence" value="ECO:0007669"/>
    <property type="project" value="InterPro"/>
</dbReference>
<feature type="transmembrane region" description="Helical" evidence="7">
    <location>
        <begin position="40"/>
        <end position="63"/>
    </location>
</feature>
<sequence length="372" mass="37759">MPYRRDRTTWVAFGCLFGFGVLNAALGPALPYLRAEEGIGYLTASIHQVGYAVGGGCAGLLTAATSRRLSRRRGIAVGLLVAAVASLGIAYGGTPVLTVAAAFVVSLAGTSALIRVWALLADLHREHRTVAMSEGEVWVSLAGILTPLLIGAVAGTALTWRGMFLVGAVLVAATALTAALTPLPVEARPAAPAARGWRQATLLVVVAVVALEFSLTFWLASYLDDEVGLGRDLAATMVSLLYAAALLGRLLVSALARRWGAAPLLVAALLLSVAGTPLLLLAPGALVAGLGIVVVGVGMGATFPLTSSLHVQASPLRADEAVGQVLAVAAVGQVVGPLTAGVVAQVADLRTGLLVVPVLCLVALAGTRAVVR</sequence>
<evidence type="ECO:0000313" key="10">
    <source>
        <dbReference type="Proteomes" id="UP000502996"/>
    </source>
</evidence>
<dbReference type="Proteomes" id="UP000502996">
    <property type="component" value="Chromosome"/>
</dbReference>
<feature type="transmembrane region" description="Helical" evidence="7">
    <location>
        <begin position="135"/>
        <end position="154"/>
    </location>
</feature>
<dbReference type="InterPro" id="IPR020846">
    <property type="entry name" value="MFS_dom"/>
</dbReference>
<organism evidence="9 10">
    <name type="scientific">Nocardioides anomalus</name>
    <dbReference type="NCBI Taxonomy" id="2712223"/>
    <lineage>
        <taxon>Bacteria</taxon>
        <taxon>Bacillati</taxon>
        <taxon>Actinomycetota</taxon>
        <taxon>Actinomycetes</taxon>
        <taxon>Propionibacteriales</taxon>
        <taxon>Nocardioidaceae</taxon>
        <taxon>Nocardioides</taxon>
    </lineage>
</organism>
<comment type="subcellular location">
    <subcellularLocation>
        <location evidence="1">Cell membrane</location>
        <topology evidence="1">Multi-pass membrane protein</topology>
    </subcellularLocation>
</comment>
<dbReference type="KEGG" id="nano:G5V58_21395"/>
<dbReference type="Pfam" id="PF07690">
    <property type="entry name" value="MFS_1"/>
    <property type="match status" value="1"/>
</dbReference>
<feature type="transmembrane region" description="Helical" evidence="7">
    <location>
        <begin position="286"/>
        <end position="305"/>
    </location>
</feature>
<feature type="transmembrane region" description="Helical" evidence="7">
    <location>
        <begin position="200"/>
        <end position="221"/>
    </location>
</feature>
<feature type="transmembrane region" description="Helical" evidence="7">
    <location>
        <begin position="353"/>
        <end position="371"/>
    </location>
</feature>
<feature type="transmembrane region" description="Helical" evidence="7">
    <location>
        <begin position="233"/>
        <end position="252"/>
    </location>
</feature>
<gene>
    <name evidence="9" type="ORF">G5V58_21395</name>
</gene>
<dbReference type="InterPro" id="IPR051788">
    <property type="entry name" value="MFS_Transporter"/>
</dbReference>
<keyword evidence="10" id="KW-1185">Reference proteome</keyword>
<feature type="transmembrane region" description="Helical" evidence="7">
    <location>
        <begin position="160"/>
        <end position="180"/>
    </location>
</feature>